<name>A0A401QVY3_STRNR</name>
<feature type="region of interest" description="Disordered" evidence="1">
    <location>
        <begin position="20"/>
        <end position="39"/>
    </location>
</feature>
<dbReference type="Proteomes" id="UP000288351">
    <property type="component" value="Unassembled WGS sequence"/>
</dbReference>
<organism evidence="2 3">
    <name type="scientific">Streptomyces noursei</name>
    <name type="common">Streptomyces albulus</name>
    <dbReference type="NCBI Taxonomy" id="1971"/>
    <lineage>
        <taxon>Bacteria</taxon>
        <taxon>Bacillati</taxon>
        <taxon>Actinomycetota</taxon>
        <taxon>Actinomycetes</taxon>
        <taxon>Kitasatosporales</taxon>
        <taxon>Streptomycetaceae</taxon>
        <taxon>Streptomyces</taxon>
    </lineage>
</organism>
<accession>A0A401QVY3</accession>
<gene>
    <name evidence="2" type="ORF">SALB_02195</name>
</gene>
<protein>
    <submittedName>
        <fullName evidence="2">Uncharacterized protein</fullName>
    </submittedName>
</protein>
<reference evidence="2 3" key="1">
    <citation type="journal article" date="2019" name="Microbiol. Resour. Announc.">
        <title>Draft Genome Sequence of the Most Traditional epsilon-Poly-l-Lysine Producer, Streptomyces albulus NBRC14147.</title>
        <authorList>
            <person name="Yamanaka K."/>
            <person name="Hamano Y."/>
        </authorList>
    </citation>
    <scope>NUCLEOTIDE SEQUENCE [LARGE SCALE GENOMIC DNA]</scope>
    <source>
        <strain evidence="2 3">NBRC 14147</strain>
    </source>
</reference>
<proteinExistence type="predicted"/>
<comment type="caution">
    <text evidence="2">The sequence shown here is derived from an EMBL/GenBank/DDBJ whole genome shotgun (WGS) entry which is preliminary data.</text>
</comment>
<feature type="compositionally biased region" description="Basic and acidic residues" evidence="1">
    <location>
        <begin position="27"/>
        <end position="38"/>
    </location>
</feature>
<dbReference type="EMBL" id="BHXC01000006">
    <property type="protein sequence ID" value="GCB89520.1"/>
    <property type="molecule type" value="Genomic_DNA"/>
</dbReference>
<evidence type="ECO:0000313" key="2">
    <source>
        <dbReference type="EMBL" id="GCB89520.1"/>
    </source>
</evidence>
<evidence type="ECO:0000313" key="3">
    <source>
        <dbReference type="Proteomes" id="UP000288351"/>
    </source>
</evidence>
<evidence type="ECO:0000256" key="1">
    <source>
        <dbReference type="SAM" id="MobiDB-lite"/>
    </source>
</evidence>
<sequence>MPPDRTPHWRPEAAQLKRYEANIPHRGPVETGDRRDFPVNDPVQARYAARIGIRCDVQLAAPLAAFLAIAHLGNVLVQGADVRWVSAAALAALLAARRPRPRHQRRRAG</sequence>
<dbReference type="AlphaFoldDB" id="A0A401QVY3"/>
<dbReference type="RefSeq" id="WP_376172513.1">
    <property type="nucleotide sequence ID" value="NZ_JBHJPE010000048.1"/>
</dbReference>